<reference evidence="2" key="2">
    <citation type="submission" date="2020-09" db="EMBL/GenBank/DDBJ databases">
        <authorList>
            <person name="Sun Q."/>
            <person name="Ohkuma M."/>
        </authorList>
    </citation>
    <scope>NUCLEOTIDE SEQUENCE</scope>
    <source>
        <strain evidence="2">JCM 4637</strain>
    </source>
</reference>
<reference evidence="2" key="1">
    <citation type="journal article" date="2014" name="Int. J. Syst. Evol. Microbiol.">
        <title>Complete genome sequence of Corynebacterium casei LMG S-19264T (=DSM 44701T), isolated from a smear-ripened cheese.</title>
        <authorList>
            <consortium name="US DOE Joint Genome Institute (JGI-PGF)"/>
            <person name="Walter F."/>
            <person name="Albersmeier A."/>
            <person name="Kalinowski J."/>
            <person name="Ruckert C."/>
        </authorList>
    </citation>
    <scope>NUCLEOTIDE SEQUENCE</scope>
    <source>
        <strain evidence="2">JCM 4637</strain>
    </source>
</reference>
<feature type="compositionally biased region" description="Low complexity" evidence="1">
    <location>
        <begin position="31"/>
        <end position="42"/>
    </location>
</feature>
<name>A0A918WTZ7_9ACTN</name>
<dbReference type="EMBL" id="BMVC01000002">
    <property type="protein sequence ID" value="GHC82751.1"/>
    <property type="molecule type" value="Genomic_DNA"/>
</dbReference>
<accession>A0A918WTZ7</accession>
<proteinExistence type="predicted"/>
<protein>
    <submittedName>
        <fullName evidence="2">Uncharacterized protein</fullName>
    </submittedName>
</protein>
<gene>
    <name evidence="2" type="ORF">GCM10010334_11240</name>
</gene>
<dbReference type="AlphaFoldDB" id="A0A918WTZ7"/>
<evidence type="ECO:0000256" key="1">
    <source>
        <dbReference type="SAM" id="MobiDB-lite"/>
    </source>
</evidence>
<comment type="caution">
    <text evidence="2">The sequence shown here is derived from an EMBL/GenBank/DDBJ whole genome shotgun (WGS) entry which is preliminary data.</text>
</comment>
<sequence>MSQPLLPEGPGMTEHPSPVDLVKAPETPEAPSSSRPPLDDPLFGPVTVSITPHRRITVSGPGIPRTDLIRNGGIDGADTYSAIGTRSAAALTLTVEDTPAEIRPGRGRFRRSTYKIDATHEGTHYRLVPTSMATSTFLRDKTVLGEFTADGDETVLVEWKEDADPQPVDASVGYTLAAAYGTGGQPMWLTLVDVVTDLIP</sequence>
<organism evidence="2 3">
    <name type="scientific">Streptomyces finlayi</name>
    <dbReference type="NCBI Taxonomy" id="67296"/>
    <lineage>
        <taxon>Bacteria</taxon>
        <taxon>Bacillati</taxon>
        <taxon>Actinomycetota</taxon>
        <taxon>Actinomycetes</taxon>
        <taxon>Kitasatosporales</taxon>
        <taxon>Streptomycetaceae</taxon>
        <taxon>Streptomyces</taxon>
    </lineage>
</organism>
<dbReference type="RefSeq" id="WP_189822331.1">
    <property type="nucleotide sequence ID" value="NZ_BMVC01000002.1"/>
</dbReference>
<feature type="region of interest" description="Disordered" evidence="1">
    <location>
        <begin position="1"/>
        <end position="45"/>
    </location>
</feature>
<evidence type="ECO:0000313" key="2">
    <source>
        <dbReference type="EMBL" id="GHC82751.1"/>
    </source>
</evidence>
<evidence type="ECO:0000313" key="3">
    <source>
        <dbReference type="Proteomes" id="UP000638353"/>
    </source>
</evidence>
<dbReference type="Proteomes" id="UP000638353">
    <property type="component" value="Unassembled WGS sequence"/>
</dbReference>